<dbReference type="EMBL" id="GGFJ01011509">
    <property type="protein sequence ID" value="MBW60650.1"/>
    <property type="molecule type" value="Transcribed_RNA"/>
</dbReference>
<accession>A0A2M4C5R7</accession>
<sequence length="214" mass="23548">MIFSTMWMFPFASSSFAAVVQICRSVGIFSRALFNTFRAFSYVSRRARASHSSTLVPQHSTARESRILASSGFSISTAAFQSRTELGMCSRALRNTRRFAFGSVSRSAALIQMRTEVGMRRAACAITPLAVSGGCSRAASNHRSSLCGFCSQPRMIRFRAICSLPVTSSRRAEAIQAGGWYGFVSRTLFSSMRAFLMSFMSPPYVGIMLCRSVR</sequence>
<proteinExistence type="predicted"/>
<reference evidence="1" key="1">
    <citation type="submission" date="2018-01" db="EMBL/GenBank/DDBJ databases">
        <title>An insight into the sialome of Amazonian anophelines.</title>
        <authorList>
            <person name="Ribeiro J.M."/>
            <person name="Scarpassa V."/>
            <person name="Calvo E."/>
        </authorList>
    </citation>
    <scope>NUCLEOTIDE SEQUENCE</scope>
    <source>
        <tissue evidence="1">Salivary glands</tissue>
    </source>
</reference>
<organism evidence="1">
    <name type="scientific">Anopheles marajoara</name>
    <dbReference type="NCBI Taxonomy" id="58244"/>
    <lineage>
        <taxon>Eukaryota</taxon>
        <taxon>Metazoa</taxon>
        <taxon>Ecdysozoa</taxon>
        <taxon>Arthropoda</taxon>
        <taxon>Hexapoda</taxon>
        <taxon>Insecta</taxon>
        <taxon>Pterygota</taxon>
        <taxon>Neoptera</taxon>
        <taxon>Endopterygota</taxon>
        <taxon>Diptera</taxon>
        <taxon>Nematocera</taxon>
        <taxon>Culicoidea</taxon>
        <taxon>Culicidae</taxon>
        <taxon>Anophelinae</taxon>
        <taxon>Anopheles</taxon>
    </lineage>
</organism>
<evidence type="ECO:0000313" key="1">
    <source>
        <dbReference type="EMBL" id="MBW60650.1"/>
    </source>
</evidence>
<dbReference type="AlphaFoldDB" id="A0A2M4C5R7"/>
<protein>
    <submittedName>
        <fullName evidence="1">Putative secreted protein</fullName>
    </submittedName>
</protein>
<name>A0A2M4C5R7_9DIPT</name>